<evidence type="ECO:0000313" key="1">
    <source>
        <dbReference type="EMBL" id="KAG8174078.1"/>
    </source>
</evidence>
<organism evidence="1 2">
    <name type="scientific">Oedothorax gibbosus</name>
    <dbReference type="NCBI Taxonomy" id="931172"/>
    <lineage>
        <taxon>Eukaryota</taxon>
        <taxon>Metazoa</taxon>
        <taxon>Ecdysozoa</taxon>
        <taxon>Arthropoda</taxon>
        <taxon>Chelicerata</taxon>
        <taxon>Arachnida</taxon>
        <taxon>Araneae</taxon>
        <taxon>Araneomorphae</taxon>
        <taxon>Entelegynae</taxon>
        <taxon>Araneoidea</taxon>
        <taxon>Linyphiidae</taxon>
        <taxon>Erigoninae</taxon>
        <taxon>Oedothorax</taxon>
    </lineage>
</organism>
<name>A0AAV6TQX2_9ARAC</name>
<keyword evidence="2" id="KW-1185">Reference proteome</keyword>
<proteinExistence type="predicted"/>
<reference evidence="1 2" key="1">
    <citation type="journal article" date="2022" name="Nat. Ecol. Evol.">
        <title>A masculinizing supergene underlies an exaggerated male reproductive morph in a spider.</title>
        <authorList>
            <person name="Hendrickx F."/>
            <person name="De Corte Z."/>
            <person name="Sonet G."/>
            <person name="Van Belleghem S.M."/>
            <person name="Kostlbacher S."/>
            <person name="Vangestel C."/>
        </authorList>
    </citation>
    <scope>NUCLEOTIDE SEQUENCE [LARGE SCALE GENOMIC DNA]</scope>
    <source>
        <strain evidence="1">W744_W776</strain>
    </source>
</reference>
<protein>
    <submittedName>
        <fullName evidence="1">Uncharacterized protein</fullName>
    </submittedName>
</protein>
<accession>A0AAV6TQX2</accession>
<dbReference type="EMBL" id="JAFNEN010001333">
    <property type="protein sequence ID" value="KAG8174078.1"/>
    <property type="molecule type" value="Genomic_DNA"/>
</dbReference>
<gene>
    <name evidence="1" type="ORF">JTE90_005170</name>
</gene>
<dbReference type="AlphaFoldDB" id="A0AAV6TQX2"/>
<comment type="caution">
    <text evidence="1">The sequence shown here is derived from an EMBL/GenBank/DDBJ whole genome shotgun (WGS) entry which is preliminary data.</text>
</comment>
<sequence length="113" mass="13076">MPRHLISDAHEWINEIPNCPYLLWMRAQLAPILRCVFVAPESFLRKCELVHFCADDLQLTTFTHVSHRPHPDLVHTEPAQHLHLLFHACAQGSESCLNHEHHPGTCALLPYFR</sequence>
<evidence type="ECO:0000313" key="2">
    <source>
        <dbReference type="Proteomes" id="UP000827092"/>
    </source>
</evidence>
<dbReference type="Proteomes" id="UP000827092">
    <property type="component" value="Unassembled WGS sequence"/>
</dbReference>